<dbReference type="Proteomes" id="UP000316639">
    <property type="component" value="Unassembled WGS sequence"/>
</dbReference>
<proteinExistence type="predicted"/>
<evidence type="ECO:0008006" key="4">
    <source>
        <dbReference type="Google" id="ProtNLM"/>
    </source>
</evidence>
<keyword evidence="1" id="KW-0472">Membrane</keyword>
<comment type="caution">
    <text evidence="2">The sequence shown here is derived from an EMBL/GenBank/DDBJ whole genome shotgun (WGS) entry which is preliminary data.</text>
</comment>
<keyword evidence="1" id="KW-0812">Transmembrane</keyword>
<evidence type="ECO:0000313" key="2">
    <source>
        <dbReference type="EMBL" id="TWP52115.1"/>
    </source>
</evidence>
<evidence type="ECO:0000256" key="1">
    <source>
        <dbReference type="SAM" id="Phobius"/>
    </source>
</evidence>
<dbReference type="RefSeq" id="WP_146350911.1">
    <property type="nucleotide sequence ID" value="NZ_VOBR01000006.1"/>
</dbReference>
<reference evidence="2 3" key="1">
    <citation type="submission" date="2019-07" db="EMBL/GenBank/DDBJ databases">
        <title>Lentzea xizangensis sp. nov., isolated from Qinghai-Tibetan Plateau Soils.</title>
        <authorList>
            <person name="Huang J."/>
        </authorList>
    </citation>
    <scope>NUCLEOTIDE SEQUENCE [LARGE SCALE GENOMIC DNA]</scope>
    <source>
        <strain evidence="2 3">FXJ1.1311</strain>
    </source>
</reference>
<dbReference type="PROSITE" id="PS51257">
    <property type="entry name" value="PROKAR_LIPOPROTEIN"/>
    <property type="match status" value="1"/>
</dbReference>
<feature type="transmembrane region" description="Helical" evidence="1">
    <location>
        <begin position="78"/>
        <end position="98"/>
    </location>
</feature>
<dbReference type="AlphaFoldDB" id="A0A563EWN8"/>
<sequence>MRIFLTVFGIVVLAFSACFASVLGILAFTPTMSCTGRDTGACAYGQLPMWLMLIGPWVIGVGASLATWVRTPNGPRPYWPWIGVVLIIGLFLTATGIASS</sequence>
<keyword evidence="1" id="KW-1133">Transmembrane helix</keyword>
<gene>
    <name evidence="2" type="ORF">FKR81_11065</name>
</gene>
<evidence type="ECO:0000313" key="3">
    <source>
        <dbReference type="Proteomes" id="UP000316639"/>
    </source>
</evidence>
<dbReference type="OrthoDB" id="3696281at2"/>
<protein>
    <recommendedName>
        <fullName evidence="4">Integral membrane protein</fullName>
    </recommendedName>
</protein>
<feature type="transmembrane region" description="Helical" evidence="1">
    <location>
        <begin position="44"/>
        <end position="66"/>
    </location>
</feature>
<organism evidence="2 3">
    <name type="scientific">Lentzea tibetensis</name>
    <dbReference type="NCBI Taxonomy" id="2591470"/>
    <lineage>
        <taxon>Bacteria</taxon>
        <taxon>Bacillati</taxon>
        <taxon>Actinomycetota</taxon>
        <taxon>Actinomycetes</taxon>
        <taxon>Pseudonocardiales</taxon>
        <taxon>Pseudonocardiaceae</taxon>
        <taxon>Lentzea</taxon>
    </lineage>
</organism>
<name>A0A563EWN8_9PSEU</name>
<accession>A0A563EWN8</accession>
<keyword evidence="3" id="KW-1185">Reference proteome</keyword>
<dbReference type="EMBL" id="VOBR01000006">
    <property type="protein sequence ID" value="TWP52115.1"/>
    <property type="molecule type" value="Genomic_DNA"/>
</dbReference>